<feature type="domain" description="Thioesterase" evidence="3">
    <location>
        <begin position="56"/>
        <end position="130"/>
    </location>
</feature>
<comment type="similarity">
    <text evidence="1">Belongs to the thioesterase PaaI family.</text>
</comment>
<keyword evidence="5" id="KW-1185">Reference proteome</keyword>
<dbReference type="STRING" id="1437059.A6A05_00985"/>
<dbReference type="FunFam" id="3.10.129.10:FF:000022">
    <property type="entry name" value="Phenylacetic acid degradation protein"/>
    <property type="match status" value="1"/>
</dbReference>
<reference evidence="4 5" key="1">
    <citation type="submission" date="2016-04" db="EMBL/GenBank/DDBJ databases">
        <title>Draft genome sequence of freshwater magnetotactic bacteria Magnetospirillum marisnigri SP-1 and Magnetospirillum moscoviense BB-1.</title>
        <authorList>
            <person name="Koziaeva V."/>
            <person name="Dziuba M.V."/>
            <person name="Ivanov T.M."/>
            <person name="Kuznetsov B."/>
            <person name="Grouzdev D.S."/>
        </authorList>
    </citation>
    <scope>NUCLEOTIDE SEQUENCE [LARGE SCALE GENOMIC DNA]</scope>
    <source>
        <strain evidence="4 5">BB-1</strain>
    </source>
</reference>
<dbReference type="Proteomes" id="UP000078543">
    <property type="component" value="Unassembled WGS sequence"/>
</dbReference>
<dbReference type="PANTHER" id="PTHR42856">
    <property type="entry name" value="ACYL-COENZYME A THIOESTERASE PAAI"/>
    <property type="match status" value="1"/>
</dbReference>
<dbReference type="GO" id="GO:0016289">
    <property type="term" value="F:acyl-CoA hydrolase activity"/>
    <property type="evidence" value="ECO:0007669"/>
    <property type="project" value="TreeGrafter"/>
</dbReference>
<name>A0A178MR67_9PROT</name>
<dbReference type="Gene3D" id="3.10.129.10">
    <property type="entry name" value="Hotdog Thioesterase"/>
    <property type="match status" value="1"/>
</dbReference>
<protein>
    <submittedName>
        <fullName evidence="4">Phenylacetic acid degradation protein PaaD</fullName>
    </submittedName>
</protein>
<comment type="caution">
    <text evidence="4">The sequence shown here is derived from an EMBL/GenBank/DDBJ whole genome shotgun (WGS) entry which is preliminary data.</text>
</comment>
<gene>
    <name evidence="4" type="ORF">A6A05_00985</name>
</gene>
<dbReference type="NCBIfam" id="TIGR02286">
    <property type="entry name" value="PaaD"/>
    <property type="match status" value="1"/>
</dbReference>
<proteinExistence type="inferred from homology"/>
<accession>A0A178MR67</accession>
<evidence type="ECO:0000313" key="5">
    <source>
        <dbReference type="Proteomes" id="UP000078543"/>
    </source>
</evidence>
<organism evidence="4 5">
    <name type="scientific">Magnetospirillum moscoviense</name>
    <dbReference type="NCBI Taxonomy" id="1437059"/>
    <lineage>
        <taxon>Bacteria</taxon>
        <taxon>Pseudomonadati</taxon>
        <taxon>Pseudomonadota</taxon>
        <taxon>Alphaproteobacteria</taxon>
        <taxon>Rhodospirillales</taxon>
        <taxon>Rhodospirillaceae</taxon>
        <taxon>Magnetospirillum</taxon>
    </lineage>
</organism>
<evidence type="ECO:0000259" key="3">
    <source>
        <dbReference type="Pfam" id="PF03061"/>
    </source>
</evidence>
<evidence type="ECO:0000256" key="1">
    <source>
        <dbReference type="ARBA" id="ARBA00008324"/>
    </source>
</evidence>
<dbReference type="NCBIfam" id="TIGR00369">
    <property type="entry name" value="unchar_dom_1"/>
    <property type="match status" value="1"/>
</dbReference>
<dbReference type="CDD" id="cd03443">
    <property type="entry name" value="PaaI_thioesterase"/>
    <property type="match status" value="1"/>
</dbReference>
<dbReference type="PANTHER" id="PTHR42856:SF1">
    <property type="entry name" value="ACYL-COENZYME A THIOESTERASE PAAI"/>
    <property type="match status" value="1"/>
</dbReference>
<dbReference type="OrthoDB" id="32575at2"/>
<keyword evidence="2" id="KW-0378">Hydrolase</keyword>
<dbReference type="Pfam" id="PF03061">
    <property type="entry name" value="4HBT"/>
    <property type="match status" value="1"/>
</dbReference>
<dbReference type="AlphaFoldDB" id="A0A178MR67"/>
<dbReference type="InterPro" id="IPR011973">
    <property type="entry name" value="PaaD"/>
</dbReference>
<dbReference type="SUPFAM" id="SSF54637">
    <property type="entry name" value="Thioesterase/thiol ester dehydrase-isomerase"/>
    <property type="match status" value="1"/>
</dbReference>
<dbReference type="EMBL" id="LWQU01000130">
    <property type="protein sequence ID" value="OAN51467.1"/>
    <property type="molecule type" value="Genomic_DNA"/>
</dbReference>
<dbReference type="InterPro" id="IPR029069">
    <property type="entry name" value="HotDog_dom_sf"/>
</dbReference>
<evidence type="ECO:0000256" key="2">
    <source>
        <dbReference type="ARBA" id="ARBA00022801"/>
    </source>
</evidence>
<dbReference type="InterPro" id="IPR003736">
    <property type="entry name" value="PAAI_dom"/>
</dbReference>
<dbReference type="InterPro" id="IPR006683">
    <property type="entry name" value="Thioestr_dom"/>
</dbReference>
<dbReference type="RefSeq" id="WP_068499292.1">
    <property type="nucleotide sequence ID" value="NZ_LWQU01000130.1"/>
</dbReference>
<evidence type="ECO:0000313" key="4">
    <source>
        <dbReference type="EMBL" id="OAN51467.1"/>
    </source>
</evidence>
<dbReference type="InterPro" id="IPR052723">
    <property type="entry name" value="Acyl-CoA_thioesterase_PaaI"/>
</dbReference>
<sequence>MHARHKDAQALAEQVGRAIMANDPSSHFLGVTLDEIRPGYARMSMRVTKDMLNGLGICHGGFTYKLADDAFAYACNSYNRHAVALACTITYPAAAKEGDLLTAECVETHRKGRNGTYDVTVSRPDGEVVALFRGHCRVIDGHHIPEEAHP</sequence>